<feature type="transmembrane region" description="Helical" evidence="1">
    <location>
        <begin position="127"/>
        <end position="149"/>
    </location>
</feature>
<dbReference type="STRING" id="633194.SAMN05421759_1307"/>
<feature type="transmembrane region" description="Helical" evidence="1">
    <location>
        <begin position="25"/>
        <end position="44"/>
    </location>
</feature>
<feature type="transmembrane region" description="Helical" evidence="1">
    <location>
        <begin position="195"/>
        <end position="216"/>
    </location>
</feature>
<dbReference type="OrthoDB" id="1154943at2"/>
<reference evidence="3" key="1">
    <citation type="submission" date="2017-01" db="EMBL/GenBank/DDBJ databases">
        <authorList>
            <person name="Varghese N."/>
            <person name="Submissions S."/>
        </authorList>
    </citation>
    <scope>NUCLEOTIDE SEQUENCE [LARGE SCALE GENOMIC DNA]</scope>
    <source>
        <strain evidence="3">DSM 29430</strain>
    </source>
</reference>
<gene>
    <name evidence="2" type="ORF">SAMN05421759_1307</name>
</gene>
<name>A0A1N7Q6E8_9RHOB</name>
<feature type="transmembrane region" description="Helical" evidence="1">
    <location>
        <begin position="245"/>
        <end position="267"/>
    </location>
</feature>
<feature type="transmembrane region" description="Helical" evidence="1">
    <location>
        <begin position="96"/>
        <end position="115"/>
    </location>
</feature>
<accession>A0A1N7Q6E8</accession>
<keyword evidence="3" id="KW-1185">Reference proteome</keyword>
<dbReference type="AlphaFoldDB" id="A0A1N7Q6E8"/>
<protein>
    <submittedName>
        <fullName evidence="2">Uncharacterized protein</fullName>
    </submittedName>
</protein>
<keyword evidence="1" id="KW-0812">Transmembrane</keyword>
<dbReference type="Proteomes" id="UP000186684">
    <property type="component" value="Unassembled WGS sequence"/>
</dbReference>
<organism evidence="2 3">
    <name type="scientific">Roseivivax lentus</name>
    <dbReference type="NCBI Taxonomy" id="633194"/>
    <lineage>
        <taxon>Bacteria</taxon>
        <taxon>Pseudomonadati</taxon>
        <taxon>Pseudomonadota</taxon>
        <taxon>Alphaproteobacteria</taxon>
        <taxon>Rhodobacterales</taxon>
        <taxon>Roseobacteraceae</taxon>
        <taxon>Roseivivax</taxon>
    </lineage>
</organism>
<evidence type="ECO:0000313" key="2">
    <source>
        <dbReference type="EMBL" id="SIT18432.1"/>
    </source>
</evidence>
<sequence>MSASTTNHPQGIAFGVTSKQPLVKALWLLVFFSWIPILGATTLNPWTVIQGTGCFLLPTATGDLFASLGLPLPALSHLGALLALGSLVAFVLRDRALALALALGLSLQLVPLITGCSARPSDPQASMAFWAAASGLGFALITSMGIFLVRGHIFGAGFASFLAVLFYETIGIALLSNASDSWRAPSLVGQLYTDFAPNPAILIGVILTLLAARVVVKAYADNHAILMHLRVDGLLGKGLIKAFRLWLPMLAIFTVLTAGYSVMWRFADQAAADFIIAQTAVPAPAEPIGLKATLVHIQTEQVRAWRAELEARSLATQTQVNQLVRNSAQETYDFVRDQLPIRAPGTQTKNCRWYDIGCHVMNLAKSMANSIYQGMREGALNKLKAKLDRAEAEAGRGTDAFRTRAVAEIDTMLVAYRERSIAGIGHTFATLQILSTLLFLYTLLVLLKTYLIVLGRVVLHPTWGIVAKLEDGAVPHSHGDTRLSARGALTFGRNRRDVLFVTRDTVVSNSPGSGRIPMPLTAILSRITNRAWRMQRIDLSNCSDTVSLDLPPPASLVEWTLRTDERVIFEFSHFVGMSDKTRIKPLLNFNLVSLIFGRALVYYAEGPGTLLLRTNATAITTRTANGRTSIKAGRSYAPNCFVARDTRAGFAVHSEHHEVMRGNIVVRKSPKDTVVVDTQADNGARSAFGILRYARTFLVPI</sequence>
<keyword evidence="1" id="KW-1133">Transmembrane helix</keyword>
<proteinExistence type="predicted"/>
<feature type="transmembrane region" description="Helical" evidence="1">
    <location>
        <begin position="64"/>
        <end position="84"/>
    </location>
</feature>
<dbReference type="RefSeq" id="WP_076451363.1">
    <property type="nucleotide sequence ID" value="NZ_FTOQ01000030.1"/>
</dbReference>
<dbReference type="EMBL" id="FTOQ01000030">
    <property type="protein sequence ID" value="SIT18432.1"/>
    <property type="molecule type" value="Genomic_DNA"/>
</dbReference>
<keyword evidence="1" id="KW-0472">Membrane</keyword>
<evidence type="ECO:0000313" key="3">
    <source>
        <dbReference type="Proteomes" id="UP000186684"/>
    </source>
</evidence>
<evidence type="ECO:0000256" key="1">
    <source>
        <dbReference type="SAM" id="Phobius"/>
    </source>
</evidence>
<feature type="transmembrane region" description="Helical" evidence="1">
    <location>
        <begin position="156"/>
        <end position="175"/>
    </location>
</feature>